<name>A0A437MMG2_9PROT</name>
<sequence>MSQDPVGDAFKNGDLAGAIAAATALVKANPMDFDARWLMAEMLLIDGQAERADRMLDAVISEQPIPTVLDFRTVLRAEVIRQQVWLEGRAPKFQGDDATPAQQAALRAAVLARTGNAEEAEAAAVEAEEARPAIPGTAELVDGRTIEFGDFRDGDDIFGPMIEVLTTSATHILVPVERIASLEFDAPKRPRDLVWRRAAINLKDSTEGVVYLPAIYACAPDAPADVKLGRETSWSEGPGPVRGIGQRVFLIGEEDVAISELKALHFK</sequence>
<comment type="caution">
    <text evidence="1">The sequence shown here is derived from an EMBL/GenBank/DDBJ whole genome shotgun (WGS) entry which is preliminary data.</text>
</comment>
<dbReference type="Pfam" id="PF07024">
    <property type="entry name" value="ImpE"/>
    <property type="match status" value="1"/>
</dbReference>
<dbReference type="Proteomes" id="UP000282957">
    <property type="component" value="Unassembled WGS sequence"/>
</dbReference>
<dbReference type="RefSeq" id="WP_127785296.1">
    <property type="nucleotide sequence ID" value="NZ_SACL01000001.1"/>
</dbReference>
<evidence type="ECO:0000313" key="1">
    <source>
        <dbReference type="EMBL" id="RVT98825.1"/>
    </source>
</evidence>
<proteinExistence type="predicted"/>
<dbReference type="OrthoDB" id="5416084at2"/>
<gene>
    <name evidence="1" type="ORF">EOD42_01560</name>
</gene>
<dbReference type="AlphaFoldDB" id="A0A437MMG2"/>
<protein>
    <submittedName>
        <fullName evidence="1">SciE type virulence protein</fullName>
    </submittedName>
</protein>
<dbReference type="Gene3D" id="1.25.40.10">
    <property type="entry name" value="Tetratricopeptide repeat domain"/>
    <property type="match status" value="1"/>
</dbReference>
<keyword evidence="2" id="KW-1185">Reference proteome</keyword>
<evidence type="ECO:0000313" key="2">
    <source>
        <dbReference type="Proteomes" id="UP000282957"/>
    </source>
</evidence>
<dbReference type="SUPFAM" id="SSF144059">
    <property type="entry name" value="ImpE-like"/>
    <property type="match status" value="1"/>
</dbReference>
<dbReference type="EMBL" id="SACL01000001">
    <property type="protein sequence ID" value="RVT98825.1"/>
    <property type="molecule type" value="Genomic_DNA"/>
</dbReference>
<dbReference type="InterPro" id="IPR011990">
    <property type="entry name" value="TPR-like_helical_dom_sf"/>
</dbReference>
<dbReference type="PIRSF" id="PIRSF029288">
    <property type="entry name" value="SciE_ImpE"/>
    <property type="match status" value="1"/>
</dbReference>
<reference evidence="1 2" key="1">
    <citation type="submission" date="2019-01" db="EMBL/GenBank/DDBJ databases">
        <authorList>
            <person name="Chen W.-M."/>
        </authorList>
    </citation>
    <scope>NUCLEOTIDE SEQUENCE [LARGE SCALE GENOMIC DNA]</scope>
    <source>
        <strain evidence="1 2">CCP-6</strain>
    </source>
</reference>
<accession>A0A437MMG2</accession>
<dbReference type="InterPro" id="IPR009211">
    <property type="entry name" value="TagJ"/>
</dbReference>
<organism evidence="1 2">
    <name type="scientific">Rhodovarius crocodyli</name>
    <dbReference type="NCBI Taxonomy" id="1979269"/>
    <lineage>
        <taxon>Bacteria</taxon>
        <taxon>Pseudomonadati</taxon>
        <taxon>Pseudomonadota</taxon>
        <taxon>Alphaproteobacteria</taxon>
        <taxon>Acetobacterales</taxon>
        <taxon>Roseomonadaceae</taxon>
        <taxon>Rhodovarius</taxon>
    </lineage>
</organism>